<dbReference type="Gene3D" id="2.30.110.10">
    <property type="entry name" value="Electron Transport, Fmn-binding Protein, Chain A"/>
    <property type="match status" value="1"/>
</dbReference>
<dbReference type="SUPFAM" id="SSF50475">
    <property type="entry name" value="FMN-binding split barrel"/>
    <property type="match status" value="1"/>
</dbReference>
<accession>A0A7S3YF64</accession>
<dbReference type="AlphaFoldDB" id="A0A7S3YF64"/>
<evidence type="ECO:0000256" key="1">
    <source>
        <dbReference type="ARBA" id="ARBA00001917"/>
    </source>
</evidence>
<feature type="domain" description="Flavin reductase like" evidence="5">
    <location>
        <begin position="2"/>
        <end position="100"/>
    </location>
</feature>
<protein>
    <recommendedName>
        <fullName evidence="5">Flavin reductase like domain-containing protein</fullName>
    </recommendedName>
</protein>
<evidence type="ECO:0000313" key="6">
    <source>
        <dbReference type="EMBL" id="CAE0649828.1"/>
    </source>
</evidence>
<comment type="similarity">
    <text evidence="4">Belongs to the flavoredoxin family.</text>
</comment>
<dbReference type="Pfam" id="PF01613">
    <property type="entry name" value="Flavin_Reduct"/>
    <property type="match status" value="1"/>
</dbReference>
<gene>
    <name evidence="6" type="ORF">LGLO00237_LOCUS3885</name>
</gene>
<dbReference type="PANTHER" id="PTHR33798:SF5">
    <property type="entry name" value="FLAVIN REDUCTASE LIKE DOMAIN-CONTAINING PROTEIN"/>
    <property type="match status" value="1"/>
</dbReference>
<sequence length="148" mass="16573">MKDTLQNLKANGQFVVNHVTAECFTAMYETSKEFDPTVDEFGMAKLTPIPSRKVAPSRIAEAPIHMECELIDTMAVGNIEKYGSSTLVVGRVLVTHVQDKYLEKRSDGAKAVRNQDMATVARLGGLEYGTIGNRWTLQKDANWNEKHW</sequence>
<proteinExistence type="inferred from homology"/>
<keyword evidence="2" id="KW-0285">Flavoprotein</keyword>
<dbReference type="PANTHER" id="PTHR33798">
    <property type="entry name" value="FLAVOPROTEIN OXYGENASE"/>
    <property type="match status" value="1"/>
</dbReference>
<evidence type="ECO:0000256" key="3">
    <source>
        <dbReference type="ARBA" id="ARBA00022643"/>
    </source>
</evidence>
<reference evidence="6" key="1">
    <citation type="submission" date="2021-01" db="EMBL/GenBank/DDBJ databases">
        <authorList>
            <person name="Corre E."/>
            <person name="Pelletier E."/>
            <person name="Niang G."/>
            <person name="Scheremetjew M."/>
            <person name="Finn R."/>
            <person name="Kale V."/>
            <person name="Holt S."/>
            <person name="Cochrane G."/>
            <person name="Meng A."/>
            <person name="Brown T."/>
            <person name="Cohen L."/>
        </authorList>
    </citation>
    <scope>NUCLEOTIDE SEQUENCE</scope>
    <source>
        <strain evidence="6">CCCM811</strain>
    </source>
</reference>
<name>A0A7S3YF64_9EUKA</name>
<organism evidence="6">
    <name type="scientific">Lotharella globosa</name>
    <dbReference type="NCBI Taxonomy" id="91324"/>
    <lineage>
        <taxon>Eukaryota</taxon>
        <taxon>Sar</taxon>
        <taxon>Rhizaria</taxon>
        <taxon>Cercozoa</taxon>
        <taxon>Chlorarachniophyceae</taxon>
        <taxon>Lotharella</taxon>
    </lineage>
</organism>
<evidence type="ECO:0000256" key="2">
    <source>
        <dbReference type="ARBA" id="ARBA00022630"/>
    </source>
</evidence>
<comment type="cofactor">
    <cofactor evidence="1">
        <name>FMN</name>
        <dbReference type="ChEBI" id="CHEBI:58210"/>
    </cofactor>
</comment>
<keyword evidence="3" id="KW-0288">FMN</keyword>
<dbReference type="InterPro" id="IPR002563">
    <property type="entry name" value="Flavin_Rdtase-like_dom"/>
</dbReference>
<dbReference type="InterPro" id="IPR012349">
    <property type="entry name" value="Split_barrel_FMN-bd"/>
</dbReference>
<dbReference type="EMBL" id="HBIV01005430">
    <property type="protein sequence ID" value="CAE0649828.1"/>
    <property type="molecule type" value="Transcribed_RNA"/>
</dbReference>
<dbReference type="GO" id="GO:0010181">
    <property type="term" value="F:FMN binding"/>
    <property type="evidence" value="ECO:0007669"/>
    <property type="project" value="InterPro"/>
</dbReference>
<evidence type="ECO:0000256" key="4">
    <source>
        <dbReference type="ARBA" id="ARBA00038054"/>
    </source>
</evidence>
<evidence type="ECO:0000259" key="5">
    <source>
        <dbReference type="Pfam" id="PF01613"/>
    </source>
</evidence>